<keyword evidence="2" id="KW-1185">Reference proteome</keyword>
<name>A0ABR3QGL3_9TREE</name>
<dbReference type="RefSeq" id="XP_069213788.1">
    <property type="nucleotide sequence ID" value="XM_069350244.1"/>
</dbReference>
<evidence type="ECO:0000313" key="1">
    <source>
        <dbReference type="EMBL" id="KAL1413844.1"/>
    </source>
</evidence>
<accession>A0ABR3QGL3</accession>
<organism evidence="1 2">
    <name type="scientific">Vanrija albida</name>
    <dbReference type="NCBI Taxonomy" id="181172"/>
    <lineage>
        <taxon>Eukaryota</taxon>
        <taxon>Fungi</taxon>
        <taxon>Dikarya</taxon>
        <taxon>Basidiomycota</taxon>
        <taxon>Agaricomycotina</taxon>
        <taxon>Tremellomycetes</taxon>
        <taxon>Trichosporonales</taxon>
        <taxon>Trichosporonaceae</taxon>
        <taxon>Vanrija</taxon>
    </lineage>
</organism>
<sequence length="314" mass="34028">MATLAAYYSALPTVDQAHESLSRVQFDAIKSKVGKLLLPYGDAFGMCLVHHHFDLFEGEVMAEGKDGVCKPHLKSSGETFYPKRYDRNGKAYEFSTLAQEGIPDMLFEAFRAIVPEEAHLGLYSRQGDDEDADVVEVTSGGDKERVHRLVPRAPEHDNEIIMTTSWFVAKTDPTASDGNLKAGMPCWLHNNGIGHSADSKEVSMKSGASCGFHHIGGGVENAESQEVDMQAGAHCIFHHIGDCNKVETEVVMMKAGASCWFHHIGGGNNADSNEVTMQSGASCVFHHIGGGNNADNKEVVMKSAALCLPVLHEL</sequence>
<dbReference type="Proteomes" id="UP001565368">
    <property type="component" value="Unassembled WGS sequence"/>
</dbReference>
<dbReference type="EMBL" id="JBBXJM010000001">
    <property type="protein sequence ID" value="KAL1413844.1"/>
    <property type="molecule type" value="Genomic_DNA"/>
</dbReference>
<comment type="caution">
    <text evidence="1">The sequence shown here is derived from an EMBL/GenBank/DDBJ whole genome shotgun (WGS) entry which is preliminary data.</text>
</comment>
<reference evidence="1 2" key="1">
    <citation type="submission" date="2023-08" db="EMBL/GenBank/DDBJ databases">
        <title>Annotated Genome Sequence of Vanrija albida AlHP1.</title>
        <authorList>
            <person name="Herzog R."/>
        </authorList>
    </citation>
    <scope>NUCLEOTIDE SEQUENCE [LARGE SCALE GENOMIC DNA]</scope>
    <source>
        <strain evidence="1 2">AlHP1</strain>
    </source>
</reference>
<proteinExistence type="predicted"/>
<dbReference type="GeneID" id="95982671"/>
<gene>
    <name evidence="1" type="ORF">Q8F55_001628</name>
</gene>
<protein>
    <submittedName>
        <fullName evidence="1">Uncharacterized protein</fullName>
    </submittedName>
</protein>
<evidence type="ECO:0000313" key="2">
    <source>
        <dbReference type="Proteomes" id="UP001565368"/>
    </source>
</evidence>